<evidence type="ECO:0000313" key="7">
    <source>
        <dbReference type="EMBL" id="TKJ43478.1"/>
    </source>
</evidence>
<evidence type="ECO:0000313" key="8">
    <source>
        <dbReference type="Proteomes" id="UP000317778"/>
    </source>
</evidence>
<dbReference type="SUPFAM" id="SSF74653">
    <property type="entry name" value="TolA/TonB C-terminal domain"/>
    <property type="match status" value="1"/>
</dbReference>
<keyword evidence="4 5" id="KW-0472">Membrane</keyword>
<name>A0A532V8H1_UNCT6</name>
<comment type="subcellular location">
    <subcellularLocation>
        <location evidence="1">Membrane</location>
        <topology evidence="1">Single-pass membrane protein</topology>
    </subcellularLocation>
</comment>
<keyword evidence="2 5" id="KW-0812">Transmembrane</keyword>
<evidence type="ECO:0000256" key="2">
    <source>
        <dbReference type="ARBA" id="ARBA00022692"/>
    </source>
</evidence>
<evidence type="ECO:0000256" key="5">
    <source>
        <dbReference type="SAM" id="Phobius"/>
    </source>
</evidence>
<dbReference type="InterPro" id="IPR037682">
    <property type="entry name" value="TonB_C"/>
</dbReference>
<evidence type="ECO:0000256" key="4">
    <source>
        <dbReference type="ARBA" id="ARBA00023136"/>
    </source>
</evidence>
<protein>
    <recommendedName>
        <fullName evidence="6">TonB C-terminal domain-containing protein</fullName>
    </recommendedName>
</protein>
<reference evidence="7 8" key="1">
    <citation type="submission" date="2017-06" db="EMBL/GenBank/DDBJ databases">
        <title>Novel microbial phyla capable of carbon fixation and sulfur reduction in deep-sea sediments.</title>
        <authorList>
            <person name="Huang J."/>
            <person name="Baker B."/>
            <person name="Wang Y."/>
        </authorList>
    </citation>
    <scope>NUCLEOTIDE SEQUENCE [LARGE SCALE GENOMIC DNA]</scope>
    <source>
        <strain evidence="7">B3_TA06</strain>
    </source>
</reference>
<dbReference type="InterPro" id="IPR006260">
    <property type="entry name" value="TonB/TolA_C"/>
</dbReference>
<gene>
    <name evidence="7" type="ORF">CEE36_03845</name>
</gene>
<evidence type="ECO:0000256" key="3">
    <source>
        <dbReference type="ARBA" id="ARBA00022989"/>
    </source>
</evidence>
<sequence>MASFMGLEISLRPKDWLHTWWLALSNTARGLGEIFANKRLWVGLAVSVVLHGLIFFLSLDLMGRKVGADLGQDIPVAYDPTLPPKAQQLVQQEQQFLPGSTAEESAPIDLSKGKVSFQSQIEVDEFSLDKGQASLTGDVIRINPNTRLSTEEILAQAPIDISRSIGGTGAQSAFDRIAGSGAGSSIELDSRATQIGSQVEKPTFERAGGDAGAAKQAVSEGGAKGSTFALTGDLSQADIISSPFPVYPPWARQKGLTNVTIRIRFSADASGNVLSTMIVGKSTGYPNWDSAVKSTLARWKFKPADGVGKRNATITFRFILT</sequence>
<evidence type="ECO:0000259" key="6">
    <source>
        <dbReference type="PROSITE" id="PS52015"/>
    </source>
</evidence>
<comment type="caution">
    <text evidence="7">The sequence shown here is derived from an EMBL/GenBank/DDBJ whole genome shotgun (WGS) entry which is preliminary data.</text>
</comment>
<dbReference type="NCBIfam" id="TIGR01352">
    <property type="entry name" value="tonB_Cterm"/>
    <property type="match status" value="1"/>
</dbReference>
<dbReference type="PROSITE" id="PS52015">
    <property type="entry name" value="TONB_CTD"/>
    <property type="match status" value="1"/>
</dbReference>
<proteinExistence type="predicted"/>
<dbReference type="Gene3D" id="3.30.1150.10">
    <property type="match status" value="1"/>
</dbReference>
<accession>A0A532V8H1</accession>
<evidence type="ECO:0000256" key="1">
    <source>
        <dbReference type="ARBA" id="ARBA00004167"/>
    </source>
</evidence>
<dbReference type="GO" id="GO:0016020">
    <property type="term" value="C:membrane"/>
    <property type="evidence" value="ECO:0007669"/>
    <property type="project" value="UniProtKB-SubCell"/>
</dbReference>
<dbReference type="Proteomes" id="UP000317778">
    <property type="component" value="Unassembled WGS sequence"/>
</dbReference>
<dbReference type="GO" id="GO:0055085">
    <property type="term" value="P:transmembrane transport"/>
    <property type="evidence" value="ECO:0007669"/>
    <property type="project" value="InterPro"/>
</dbReference>
<feature type="domain" description="TonB C-terminal" evidence="6">
    <location>
        <begin position="232"/>
        <end position="321"/>
    </location>
</feature>
<dbReference type="AlphaFoldDB" id="A0A532V8H1"/>
<dbReference type="Pfam" id="PF03544">
    <property type="entry name" value="TonB_C"/>
    <property type="match status" value="1"/>
</dbReference>
<organism evidence="7 8">
    <name type="scientific">candidate division TA06 bacterium B3_TA06</name>
    <dbReference type="NCBI Taxonomy" id="2012487"/>
    <lineage>
        <taxon>Bacteria</taxon>
        <taxon>Bacteria division TA06</taxon>
    </lineage>
</organism>
<dbReference type="EMBL" id="NJBO01000004">
    <property type="protein sequence ID" value="TKJ43478.1"/>
    <property type="molecule type" value="Genomic_DNA"/>
</dbReference>
<keyword evidence="3 5" id="KW-1133">Transmembrane helix</keyword>
<feature type="transmembrane region" description="Helical" evidence="5">
    <location>
        <begin position="40"/>
        <end position="59"/>
    </location>
</feature>